<feature type="short sequence motif" description="GXSXG" evidence="4">
    <location>
        <begin position="44"/>
        <end position="48"/>
    </location>
</feature>
<dbReference type="EMBL" id="VDFU01000017">
    <property type="protein sequence ID" value="TNC48503.1"/>
    <property type="molecule type" value="Genomic_DNA"/>
</dbReference>
<comment type="caution">
    <text evidence="4">Lacks conserved residue(s) required for the propagation of feature annotation.</text>
</comment>
<protein>
    <submittedName>
        <fullName evidence="6">Patatin-like phospholipase family protein</fullName>
    </submittedName>
</protein>
<keyword evidence="7" id="KW-1185">Reference proteome</keyword>
<gene>
    <name evidence="6" type="ORF">FHG66_14220</name>
</gene>
<dbReference type="InterPro" id="IPR002641">
    <property type="entry name" value="PNPLA_dom"/>
</dbReference>
<evidence type="ECO:0000259" key="5">
    <source>
        <dbReference type="PROSITE" id="PS51635"/>
    </source>
</evidence>
<dbReference type="Gene3D" id="3.40.1090.10">
    <property type="entry name" value="Cytosolic phospholipase A2 catalytic domain"/>
    <property type="match status" value="2"/>
</dbReference>
<feature type="active site" description="Nucleophile" evidence="4">
    <location>
        <position position="46"/>
    </location>
</feature>
<dbReference type="PANTHER" id="PTHR14226">
    <property type="entry name" value="NEUROPATHY TARGET ESTERASE/SWISS CHEESE D.MELANOGASTER"/>
    <property type="match status" value="1"/>
</dbReference>
<evidence type="ECO:0000256" key="2">
    <source>
        <dbReference type="ARBA" id="ARBA00022963"/>
    </source>
</evidence>
<evidence type="ECO:0000256" key="3">
    <source>
        <dbReference type="ARBA" id="ARBA00023098"/>
    </source>
</evidence>
<name>A0A5C4MSG2_9RHOB</name>
<dbReference type="PANTHER" id="PTHR14226:SF57">
    <property type="entry name" value="BLR7027 PROTEIN"/>
    <property type="match status" value="1"/>
</dbReference>
<comment type="caution">
    <text evidence="6">The sequence shown here is derived from an EMBL/GenBank/DDBJ whole genome shotgun (WGS) entry which is preliminary data.</text>
</comment>
<evidence type="ECO:0000313" key="6">
    <source>
        <dbReference type="EMBL" id="TNC48503.1"/>
    </source>
</evidence>
<dbReference type="Proteomes" id="UP000305887">
    <property type="component" value="Unassembled WGS sequence"/>
</dbReference>
<keyword evidence="2 4" id="KW-0442">Lipid degradation</keyword>
<feature type="short sequence motif" description="DGA/G" evidence="4">
    <location>
        <begin position="205"/>
        <end position="207"/>
    </location>
</feature>
<dbReference type="RefSeq" id="WP_139077723.1">
    <property type="nucleotide sequence ID" value="NZ_VDFU01000017.1"/>
</dbReference>
<organism evidence="6 7">
    <name type="scientific">Rubellimicrobium rubrum</name>
    <dbReference type="NCBI Taxonomy" id="2585369"/>
    <lineage>
        <taxon>Bacteria</taxon>
        <taxon>Pseudomonadati</taxon>
        <taxon>Pseudomonadota</taxon>
        <taxon>Alphaproteobacteria</taxon>
        <taxon>Rhodobacterales</taxon>
        <taxon>Roseobacteraceae</taxon>
        <taxon>Rubellimicrobium</taxon>
    </lineage>
</organism>
<evidence type="ECO:0000256" key="1">
    <source>
        <dbReference type="ARBA" id="ARBA00022801"/>
    </source>
</evidence>
<keyword evidence="3 4" id="KW-0443">Lipid metabolism</keyword>
<dbReference type="SUPFAM" id="SSF52151">
    <property type="entry name" value="FabD/lysophospholipase-like"/>
    <property type="match status" value="1"/>
</dbReference>
<dbReference type="InterPro" id="IPR016035">
    <property type="entry name" value="Acyl_Trfase/lysoPLipase"/>
</dbReference>
<dbReference type="GO" id="GO:0016787">
    <property type="term" value="F:hydrolase activity"/>
    <property type="evidence" value="ECO:0007669"/>
    <property type="project" value="UniProtKB-UniRule"/>
</dbReference>
<evidence type="ECO:0000256" key="4">
    <source>
        <dbReference type="PROSITE-ProRule" id="PRU01161"/>
    </source>
</evidence>
<dbReference type="AlphaFoldDB" id="A0A5C4MSG2"/>
<accession>A0A5C4MSG2</accession>
<dbReference type="PROSITE" id="PS51635">
    <property type="entry name" value="PNPLA"/>
    <property type="match status" value="1"/>
</dbReference>
<keyword evidence="1 4" id="KW-0378">Hydrolase</keyword>
<reference evidence="6 7" key="1">
    <citation type="submission" date="2019-06" db="EMBL/GenBank/DDBJ databases">
        <title>YIM 131921 draft genome.</title>
        <authorList>
            <person name="Jiang L."/>
        </authorList>
    </citation>
    <scope>NUCLEOTIDE SEQUENCE [LARGE SCALE GENOMIC DNA]</scope>
    <source>
        <strain evidence="6 7">YIM 131921</strain>
    </source>
</reference>
<sequence>MLRRELIEGFRTALVLGGGNALGAYHQGVCQAVLPRVEPDWFVGCSIGAVTAAILLGNPPETRLDRLREFWAETRQTDAPWIGLMPREVRARWSNLFGLHALLAGRPGLSHLRLPGLLSALPFMPPDVSLQDHGPLAAMLDRLVDWGRVNDGTVRMSLLALDIERGEEVWWDNRHDSITAQHVLAATALPPLFPPVELDGRRLWDGGLANNLPLDRVLAGELKDPWLVIASDLYSPEGDSPKSLDGSLTRAQDLGFAFQSRKRVEGLARERALWRRADPEAPSAVLAHVVHHPPAHQRSLKALDFSRSSLAQRAAQGRADAEAMLARLAQAPRDEPLAVLSNLQA</sequence>
<dbReference type="GO" id="GO:0016042">
    <property type="term" value="P:lipid catabolic process"/>
    <property type="evidence" value="ECO:0007669"/>
    <property type="project" value="UniProtKB-UniRule"/>
</dbReference>
<dbReference type="InterPro" id="IPR050301">
    <property type="entry name" value="NTE"/>
</dbReference>
<dbReference type="Pfam" id="PF01734">
    <property type="entry name" value="Patatin"/>
    <property type="match status" value="1"/>
</dbReference>
<proteinExistence type="predicted"/>
<dbReference type="OrthoDB" id="5290098at2"/>
<evidence type="ECO:0000313" key="7">
    <source>
        <dbReference type="Proteomes" id="UP000305887"/>
    </source>
</evidence>
<feature type="active site" description="Proton acceptor" evidence="4">
    <location>
        <position position="205"/>
    </location>
</feature>
<feature type="domain" description="PNPLA" evidence="5">
    <location>
        <begin position="14"/>
        <end position="218"/>
    </location>
</feature>